<evidence type="ECO:0000256" key="3">
    <source>
        <dbReference type="ARBA" id="ARBA00022801"/>
    </source>
</evidence>
<proteinExistence type="predicted"/>
<protein>
    <submittedName>
        <fullName evidence="4">Dihydroorotase family protein</fullName>
    </submittedName>
</protein>
<name>A0A8T8I1V1_9PSEU</name>
<dbReference type="InterPro" id="IPR032466">
    <property type="entry name" value="Metal_Hydrolase"/>
</dbReference>
<organism evidence="4 5">
    <name type="scientific">Saccharothrix algeriensis</name>
    <dbReference type="NCBI Taxonomy" id="173560"/>
    <lineage>
        <taxon>Bacteria</taxon>
        <taxon>Bacillati</taxon>
        <taxon>Actinomycetota</taxon>
        <taxon>Actinomycetes</taxon>
        <taxon>Pseudonocardiales</taxon>
        <taxon>Pseudonocardiaceae</taxon>
        <taxon>Saccharothrix</taxon>
    </lineage>
</organism>
<dbReference type="SUPFAM" id="SSF51556">
    <property type="entry name" value="Metallo-dependent hydrolases"/>
    <property type="match status" value="1"/>
</dbReference>
<dbReference type="InterPro" id="IPR002195">
    <property type="entry name" value="Dihydroorotase_CS"/>
</dbReference>
<feature type="non-terminal residue" evidence="4">
    <location>
        <position position="196"/>
    </location>
</feature>
<gene>
    <name evidence="4" type="ORF">J7S33_06945</name>
</gene>
<evidence type="ECO:0000256" key="1">
    <source>
        <dbReference type="ARBA" id="ARBA00002368"/>
    </source>
</evidence>
<dbReference type="GO" id="GO:0006145">
    <property type="term" value="P:purine nucleobase catabolic process"/>
    <property type="evidence" value="ECO:0007669"/>
    <property type="project" value="TreeGrafter"/>
</dbReference>
<keyword evidence="2" id="KW-0479">Metal-binding</keyword>
<dbReference type="PANTHER" id="PTHR43668:SF2">
    <property type="entry name" value="ALLANTOINASE"/>
    <property type="match status" value="1"/>
</dbReference>
<evidence type="ECO:0000256" key="2">
    <source>
        <dbReference type="ARBA" id="ARBA00022723"/>
    </source>
</evidence>
<accession>A0A8T8I1V1</accession>
<reference evidence="4" key="1">
    <citation type="submission" date="2021-04" db="EMBL/GenBank/DDBJ databases">
        <title>Saccharothrix algeriensis WGS.</title>
        <authorList>
            <person name="Stuskova K."/>
            <person name="Hakalova E."/>
            <person name="Tebbal A.B."/>
            <person name="Eichmeier A."/>
        </authorList>
    </citation>
    <scope>NUCLEOTIDE SEQUENCE</scope>
    <source>
        <strain evidence="4">NRRL B-24137</strain>
    </source>
</reference>
<dbReference type="InterPro" id="IPR050138">
    <property type="entry name" value="DHOase/Allantoinase_Hydrolase"/>
</dbReference>
<dbReference type="AlphaFoldDB" id="A0A8T8I1V1"/>
<dbReference type="PROSITE" id="PS00483">
    <property type="entry name" value="DIHYDROOROTASE_2"/>
    <property type="match status" value="1"/>
</dbReference>
<dbReference type="GO" id="GO:0005737">
    <property type="term" value="C:cytoplasm"/>
    <property type="evidence" value="ECO:0007669"/>
    <property type="project" value="TreeGrafter"/>
</dbReference>
<evidence type="ECO:0000313" key="5">
    <source>
        <dbReference type="Proteomes" id="UP000671828"/>
    </source>
</evidence>
<dbReference type="GO" id="GO:0046872">
    <property type="term" value="F:metal ion binding"/>
    <property type="evidence" value="ECO:0007669"/>
    <property type="project" value="UniProtKB-KW"/>
</dbReference>
<dbReference type="GO" id="GO:0004038">
    <property type="term" value="F:allantoinase activity"/>
    <property type="evidence" value="ECO:0007669"/>
    <property type="project" value="TreeGrafter"/>
</dbReference>
<sequence length="196" mass="21493">MTVKVFLCGHHTAPDVLRDPADLERLFRLAARAGLVLVCHAEDEATFALLDAWHGAPERSVHYEPRRPRTAAIIAVARLVELARRHGTRVHILHVSSREEVDLLIAAADAGIPVTFEVTAHHLTFTDADTVRVGTRLWLRPAIRDEADRDRLWRAVVDGHAFTVGSDHAPHTVVEKSLPGAEAPPGLPGVQELLPA</sequence>
<dbReference type="PANTHER" id="PTHR43668">
    <property type="entry name" value="ALLANTOINASE"/>
    <property type="match status" value="1"/>
</dbReference>
<keyword evidence="3" id="KW-0378">Hydrolase</keyword>
<evidence type="ECO:0000313" key="4">
    <source>
        <dbReference type="EMBL" id="QTR04588.1"/>
    </source>
</evidence>
<dbReference type="Proteomes" id="UP000671828">
    <property type="component" value="Chromosome"/>
</dbReference>
<comment type="function">
    <text evidence="1">Catalyzes the reversible cyclization of carbamoyl aspartate to dihydroorotate.</text>
</comment>
<dbReference type="EMBL" id="CP072788">
    <property type="protein sequence ID" value="QTR04588.1"/>
    <property type="molecule type" value="Genomic_DNA"/>
</dbReference>
<dbReference type="Gene3D" id="3.20.20.140">
    <property type="entry name" value="Metal-dependent hydrolases"/>
    <property type="match status" value="1"/>
</dbReference>